<keyword evidence="6" id="KW-0645">Protease</keyword>
<dbReference type="SUPFAM" id="SSF50630">
    <property type="entry name" value="Acid proteases"/>
    <property type="match status" value="1"/>
</dbReference>
<evidence type="ECO:0000256" key="4">
    <source>
        <dbReference type="SAM" id="SignalP"/>
    </source>
</evidence>
<feature type="compositionally biased region" description="Polar residues" evidence="2">
    <location>
        <begin position="501"/>
        <end position="518"/>
    </location>
</feature>
<dbReference type="PANTHER" id="PTHR47966">
    <property type="entry name" value="BETA-SITE APP-CLEAVING ENZYME, ISOFORM A-RELATED"/>
    <property type="match status" value="1"/>
</dbReference>
<dbReference type="Proteomes" id="UP001296104">
    <property type="component" value="Unassembled WGS sequence"/>
</dbReference>
<evidence type="ECO:0000256" key="3">
    <source>
        <dbReference type="SAM" id="Phobius"/>
    </source>
</evidence>
<protein>
    <submittedName>
        <fullName evidence="6">Acid protease</fullName>
    </submittedName>
</protein>
<dbReference type="PRINTS" id="PR00792">
    <property type="entry name" value="PEPSIN"/>
</dbReference>
<keyword evidence="3" id="KW-1133">Transmembrane helix</keyword>
<dbReference type="PROSITE" id="PS51767">
    <property type="entry name" value="PEPTIDASE_A1"/>
    <property type="match status" value="1"/>
</dbReference>
<dbReference type="GO" id="GO:0004190">
    <property type="term" value="F:aspartic-type endopeptidase activity"/>
    <property type="evidence" value="ECO:0007669"/>
    <property type="project" value="InterPro"/>
</dbReference>
<dbReference type="InterPro" id="IPR001461">
    <property type="entry name" value="Aspartic_peptidase_A1"/>
</dbReference>
<reference evidence="6" key="1">
    <citation type="submission" date="2023-11" db="EMBL/GenBank/DDBJ databases">
        <authorList>
            <person name="Alioto T."/>
            <person name="Alioto T."/>
            <person name="Gomez Garrido J."/>
        </authorList>
    </citation>
    <scope>NUCLEOTIDE SEQUENCE</scope>
</reference>
<feature type="region of interest" description="Disordered" evidence="2">
    <location>
        <begin position="501"/>
        <end position="524"/>
    </location>
</feature>
<sequence>MMLLPVLLLFILGPACGLFELQLAKPEGHTVRAIKQSIGAATIERRASTVGTNIFDVQAYGAGFQGYFINITVGTPPRNQTVFLKTGAGDLYLDGTNADSCMLPPTTSSACVGGTFAFAESNTYRTIDPASTLNITFNDGTTATGPYVQDTIGIGNVNITGVRFGLAQKGLPTTGFSTGVMGIGYSSDEVVSNVNETYPNIPEVLAKSGSINSRLYSLSSGDARSDWGTVVFGGIDRSRFSGPLATVNILPVVSNNVTDRKILDFWVPVTAANVTVAGATTRLWSGGSDDNPAFNYSDSSVAAIVNTGGPAWNIPPSYYDTMIKALSIDGSDSLVNCSRVNPDDFLSLTFANKITIQVNTSQFVVPLYNETTKEARYWPNSTEPLCYLQIARSSSKAQTSYMGYSVMSSLYAVYDLDNAQISIAQARLNGNTRPDIVTVQAGPTGIAAAYSNVNTASRNSWSIPPPVSTATNAFVSRSMAAIGTATGVGAIPLDGRLKTTGTSLPSSTAAGASPSQTGKPDHHSNAGAIAGGVVGGLAGLALIGGVIFYLVRRKRKRIKPSLPEMQRYPVTAE</sequence>
<feature type="domain" description="Peptidase A1" evidence="5">
    <location>
        <begin position="67"/>
        <end position="424"/>
    </location>
</feature>
<name>A0AAI8W1Q8_9PEZI</name>
<dbReference type="EMBL" id="CAVMBE010000002">
    <property type="protein sequence ID" value="CAK3794223.1"/>
    <property type="molecule type" value="Genomic_DNA"/>
</dbReference>
<feature type="signal peptide" evidence="4">
    <location>
        <begin position="1"/>
        <end position="17"/>
    </location>
</feature>
<gene>
    <name evidence="6" type="ORF">LECACI_7A000754</name>
</gene>
<keyword evidence="3" id="KW-0472">Membrane</keyword>
<evidence type="ECO:0000313" key="6">
    <source>
        <dbReference type="EMBL" id="CAK3794223.1"/>
    </source>
</evidence>
<proteinExistence type="inferred from homology"/>
<keyword evidence="7" id="KW-1185">Reference proteome</keyword>
<evidence type="ECO:0000259" key="5">
    <source>
        <dbReference type="PROSITE" id="PS51767"/>
    </source>
</evidence>
<evidence type="ECO:0000256" key="2">
    <source>
        <dbReference type="SAM" id="MobiDB-lite"/>
    </source>
</evidence>
<comment type="caution">
    <text evidence="6">The sequence shown here is derived from an EMBL/GenBank/DDBJ whole genome shotgun (WGS) entry which is preliminary data.</text>
</comment>
<evidence type="ECO:0000256" key="1">
    <source>
        <dbReference type="ARBA" id="ARBA00007447"/>
    </source>
</evidence>
<dbReference type="AlphaFoldDB" id="A0AAI8W1Q8"/>
<dbReference type="Pfam" id="PF00026">
    <property type="entry name" value="Asp"/>
    <property type="match status" value="1"/>
</dbReference>
<accession>A0AAI8W1Q8</accession>
<keyword evidence="6" id="KW-0378">Hydrolase</keyword>
<evidence type="ECO:0000313" key="7">
    <source>
        <dbReference type="Proteomes" id="UP001296104"/>
    </source>
</evidence>
<dbReference type="InterPro" id="IPR033121">
    <property type="entry name" value="PEPTIDASE_A1"/>
</dbReference>
<keyword evidence="3" id="KW-0812">Transmembrane</keyword>
<organism evidence="6 7">
    <name type="scientific">Lecanosticta acicola</name>
    <dbReference type="NCBI Taxonomy" id="111012"/>
    <lineage>
        <taxon>Eukaryota</taxon>
        <taxon>Fungi</taxon>
        <taxon>Dikarya</taxon>
        <taxon>Ascomycota</taxon>
        <taxon>Pezizomycotina</taxon>
        <taxon>Dothideomycetes</taxon>
        <taxon>Dothideomycetidae</taxon>
        <taxon>Mycosphaerellales</taxon>
        <taxon>Mycosphaerellaceae</taxon>
        <taxon>Lecanosticta</taxon>
    </lineage>
</organism>
<feature type="chain" id="PRO_5042501971" evidence="4">
    <location>
        <begin position="18"/>
        <end position="573"/>
    </location>
</feature>
<dbReference type="GO" id="GO:0006508">
    <property type="term" value="P:proteolysis"/>
    <property type="evidence" value="ECO:0007669"/>
    <property type="project" value="UniProtKB-KW"/>
</dbReference>
<dbReference type="InterPro" id="IPR021109">
    <property type="entry name" value="Peptidase_aspartic_dom_sf"/>
</dbReference>
<comment type="similarity">
    <text evidence="1">Belongs to the peptidase A1 family.</text>
</comment>
<keyword evidence="4" id="KW-0732">Signal</keyword>
<dbReference type="Gene3D" id="1.20.5.510">
    <property type="entry name" value="Single helix bin"/>
    <property type="match status" value="1"/>
</dbReference>
<feature type="transmembrane region" description="Helical" evidence="3">
    <location>
        <begin position="529"/>
        <end position="551"/>
    </location>
</feature>
<dbReference type="Gene3D" id="2.40.70.10">
    <property type="entry name" value="Acid Proteases"/>
    <property type="match status" value="2"/>
</dbReference>
<dbReference type="PANTHER" id="PTHR47966:SF65">
    <property type="entry name" value="ASPARTIC-TYPE ENDOPEPTIDASE"/>
    <property type="match status" value="1"/>
</dbReference>